<dbReference type="RefSeq" id="WP_125120077.1">
    <property type="nucleotide sequence ID" value="NZ_AP019309.1"/>
</dbReference>
<keyword evidence="2" id="KW-1003">Cell membrane</keyword>
<feature type="transmembrane region" description="Helical" evidence="6">
    <location>
        <begin position="301"/>
        <end position="323"/>
    </location>
</feature>
<feature type="transmembrane region" description="Helical" evidence="6">
    <location>
        <begin position="124"/>
        <end position="143"/>
    </location>
</feature>
<reference evidence="7 8" key="1">
    <citation type="submission" date="2018-11" db="EMBL/GenBank/DDBJ databases">
        <title>Novel Erysipelotrichaceae bacterium isolated from small intestine of a swine.</title>
        <authorList>
            <person name="Kim J.S."/>
            <person name="Choe H."/>
            <person name="Lee Y.R."/>
            <person name="Kim K.M."/>
            <person name="Park D.S."/>
        </authorList>
    </citation>
    <scope>NUCLEOTIDE SEQUENCE [LARGE SCALE GENOMIC DNA]</scope>
    <source>
        <strain evidence="7 8">SG0102</strain>
    </source>
</reference>
<evidence type="ECO:0000256" key="5">
    <source>
        <dbReference type="ARBA" id="ARBA00023136"/>
    </source>
</evidence>
<dbReference type="Proteomes" id="UP000268059">
    <property type="component" value="Chromosome"/>
</dbReference>
<proteinExistence type="predicted"/>
<dbReference type="KEGG" id="ebm:SG0102_22720"/>
<feature type="transmembrane region" description="Helical" evidence="6">
    <location>
        <begin position="257"/>
        <end position="280"/>
    </location>
</feature>
<dbReference type="OrthoDB" id="6017905at2"/>
<dbReference type="EMBL" id="AP019309">
    <property type="protein sequence ID" value="BBH27338.1"/>
    <property type="molecule type" value="Genomic_DNA"/>
</dbReference>
<keyword evidence="3 6" id="KW-0812">Transmembrane</keyword>
<dbReference type="InterPro" id="IPR050833">
    <property type="entry name" value="Poly_Biosynth_Transport"/>
</dbReference>
<feature type="transmembrane region" description="Helical" evidence="6">
    <location>
        <begin position="389"/>
        <end position="411"/>
    </location>
</feature>
<evidence type="ECO:0000256" key="4">
    <source>
        <dbReference type="ARBA" id="ARBA00022989"/>
    </source>
</evidence>
<dbReference type="Pfam" id="PF01943">
    <property type="entry name" value="Polysacc_synt"/>
    <property type="match status" value="1"/>
</dbReference>
<dbReference type="AlphaFoldDB" id="A0A3G9JSE3"/>
<dbReference type="PANTHER" id="PTHR30250:SF11">
    <property type="entry name" value="O-ANTIGEN TRANSPORTER-RELATED"/>
    <property type="match status" value="1"/>
</dbReference>
<evidence type="ECO:0000256" key="2">
    <source>
        <dbReference type="ARBA" id="ARBA00022475"/>
    </source>
</evidence>
<feature type="transmembrane region" description="Helical" evidence="6">
    <location>
        <begin position="47"/>
        <end position="66"/>
    </location>
</feature>
<keyword evidence="4 6" id="KW-1133">Transmembrane helix</keyword>
<feature type="transmembrane region" description="Helical" evidence="6">
    <location>
        <begin position="12"/>
        <end position="35"/>
    </location>
</feature>
<accession>A0A3G9JSE3</accession>
<evidence type="ECO:0000256" key="3">
    <source>
        <dbReference type="ARBA" id="ARBA00022692"/>
    </source>
</evidence>
<feature type="transmembrane region" description="Helical" evidence="6">
    <location>
        <begin position="184"/>
        <end position="206"/>
    </location>
</feature>
<keyword evidence="8" id="KW-1185">Reference proteome</keyword>
<feature type="transmembrane region" description="Helical" evidence="6">
    <location>
        <begin position="155"/>
        <end position="178"/>
    </location>
</feature>
<evidence type="ECO:0000313" key="8">
    <source>
        <dbReference type="Proteomes" id="UP000268059"/>
    </source>
</evidence>
<feature type="transmembrane region" description="Helical" evidence="6">
    <location>
        <begin position="329"/>
        <end position="352"/>
    </location>
</feature>
<evidence type="ECO:0000256" key="1">
    <source>
        <dbReference type="ARBA" id="ARBA00004651"/>
    </source>
</evidence>
<evidence type="ECO:0000256" key="6">
    <source>
        <dbReference type="SAM" id="Phobius"/>
    </source>
</evidence>
<organism evidence="7 8">
    <name type="scientific">Intestinibaculum porci</name>
    <dbReference type="NCBI Taxonomy" id="2487118"/>
    <lineage>
        <taxon>Bacteria</taxon>
        <taxon>Bacillati</taxon>
        <taxon>Bacillota</taxon>
        <taxon>Erysipelotrichia</taxon>
        <taxon>Erysipelotrichales</taxon>
        <taxon>Erysipelotrichaceae</taxon>
        <taxon>Intestinibaculum</taxon>
    </lineage>
</organism>
<feature type="transmembrane region" description="Helical" evidence="6">
    <location>
        <begin position="364"/>
        <end position="383"/>
    </location>
</feature>
<feature type="transmembrane region" description="Helical" evidence="6">
    <location>
        <begin position="86"/>
        <end position="112"/>
    </location>
</feature>
<gene>
    <name evidence="7" type="primary">cpsL</name>
    <name evidence="7" type="ORF">SG0102_22720</name>
</gene>
<dbReference type="PANTHER" id="PTHR30250">
    <property type="entry name" value="PST FAMILY PREDICTED COLANIC ACID TRANSPORTER"/>
    <property type="match status" value="1"/>
</dbReference>
<comment type="subcellular location">
    <subcellularLocation>
        <location evidence="1">Cell membrane</location>
        <topology evidence="1">Multi-pass membrane protein</topology>
    </subcellularLocation>
</comment>
<evidence type="ECO:0000313" key="7">
    <source>
        <dbReference type="EMBL" id="BBH27338.1"/>
    </source>
</evidence>
<dbReference type="InParanoid" id="A0A3G9JSE3"/>
<sequence>MSQNGKVVKAGLGYTIGNYLIQGLNFLTIPIFARLLTTADYGIYNTFAAYESVLFIIIGIAIHTSYKNARFKYKYESEAENSEYNFESYVSSTMIMIVVNALLAFVILNAFYPFFHNILSLDRIELILLVMYSFGAAVVQCFNSNAALNYKYQSFLKVSFINAVGNIGLSLIFIFFMFKNNRYMGRMLGTTLTIFVISVMIVISFLRQKRPNHVKEYLQWGVNYSLPLVPHGLSQVILSQFDRIMINKMINSASAGIYSFAYNIFTILLVTYQSLDNVWAQWFYERMNEKNYTAIKKISGLYVLTLFIFTACVLLVCPELILILGSAKYYNSIYCAIPIIVGGFCSFLYLIPSGVEYYYEKTKYIAIGSVSAAVLNIILNYIFIKKFGYIAAAYTTLVTYFLYFMFHFAFARKIQGFHLFNNKVIFSTIIALLALDFLTIFLVKLIIVRWIMAIVLFGVYLLYEEKRFGIAGRFVKSKLHR</sequence>
<keyword evidence="5 6" id="KW-0472">Membrane</keyword>
<feature type="transmembrane region" description="Helical" evidence="6">
    <location>
        <begin position="423"/>
        <end position="441"/>
    </location>
</feature>
<dbReference type="InterPro" id="IPR002797">
    <property type="entry name" value="Polysacc_synth"/>
</dbReference>
<dbReference type="GO" id="GO:0005886">
    <property type="term" value="C:plasma membrane"/>
    <property type="evidence" value="ECO:0007669"/>
    <property type="project" value="UniProtKB-SubCell"/>
</dbReference>
<protein>
    <submittedName>
        <fullName evidence="7">Polysaccharide biosynthesis protein</fullName>
    </submittedName>
</protein>
<name>A0A3G9JSE3_9FIRM</name>